<accession>A0A1G9YJU9</accession>
<reference evidence="3" key="1">
    <citation type="submission" date="2016-10" db="EMBL/GenBank/DDBJ databases">
        <authorList>
            <person name="Varghese N."/>
            <person name="Submissions S."/>
        </authorList>
    </citation>
    <scope>NUCLEOTIDE SEQUENCE [LARGE SCALE GENOMIC DNA]</scope>
    <source>
        <strain evidence="3">CGMCC 1.6854</strain>
    </source>
</reference>
<organism evidence="2 3">
    <name type="scientific">Fictibacillus solisalsi</name>
    <dbReference type="NCBI Taxonomy" id="459525"/>
    <lineage>
        <taxon>Bacteria</taxon>
        <taxon>Bacillati</taxon>
        <taxon>Bacillota</taxon>
        <taxon>Bacilli</taxon>
        <taxon>Bacillales</taxon>
        <taxon>Fictibacillaceae</taxon>
        <taxon>Fictibacillus</taxon>
    </lineage>
</organism>
<dbReference type="AlphaFoldDB" id="A0A1G9YJU9"/>
<dbReference type="OrthoDB" id="9799580at2"/>
<dbReference type="EMBL" id="FNHW01000001">
    <property type="protein sequence ID" value="SDN08761.1"/>
    <property type="molecule type" value="Genomic_DNA"/>
</dbReference>
<evidence type="ECO:0000313" key="3">
    <source>
        <dbReference type="Proteomes" id="UP000199544"/>
    </source>
</evidence>
<keyword evidence="1" id="KW-0319">Glycerol metabolism</keyword>
<dbReference type="GO" id="GO:0006071">
    <property type="term" value="P:glycerol metabolic process"/>
    <property type="evidence" value="ECO:0007669"/>
    <property type="project" value="UniProtKB-UniRule"/>
</dbReference>
<dbReference type="PANTHER" id="PTHR35787">
    <property type="entry name" value="GLYCEROL UPTAKE OPERON ANTITERMINATOR REGULATORY PROTEIN"/>
    <property type="match status" value="1"/>
</dbReference>
<dbReference type="InterPro" id="IPR013785">
    <property type="entry name" value="Aldolase_TIM"/>
</dbReference>
<keyword evidence="1" id="KW-0694">RNA-binding</keyword>
<dbReference type="RefSeq" id="WP_090236238.1">
    <property type="nucleotide sequence ID" value="NZ_FNHW01000001.1"/>
</dbReference>
<comment type="function">
    <text evidence="1">Regulates expression of the glpD operon. In the presence of glycerol 3-phosphate (G3P) causes antitermination of transcription of glpD at the inverted repeat of the leader region to enhance its transcription. Binds and stabilizes glpD leader mRNA.</text>
</comment>
<dbReference type="STRING" id="459525.SAMN04488137_3450"/>
<evidence type="ECO:0000313" key="2">
    <source>
        <dbReference type="EMBL" id="SDN08761.1"/>
    </source>
</evidence>
<dbReference type="GO" id="GO:0006355">
    <property type="term" value="P:regulation of DNA-templated transcription"/>
    <property type="evidence" value="ECO:0007669"/>
    <property type="project" value="InterPro"/>
</dbReference>
<dbReference type="PANTHER" id="PTHR35787:SF1">
    <property type="entry name" value="GLYCEROL UPTAKE OPERON ANTITERMINATOR REGULATORY PROTEIN"/>
    <property type="match status" value="1"/>
</dbReference>
<keyword evidence="1" id="KW-0804">Transcription</keyword>
<sequence>MSNSFILENTVIPSVRDLKQLSMALKSVSPIILLSETHIGNLQSLTRKCHESNKKVIVHLDLVGGLNKDPIGLKMLRDLFKVDGIISPNVKIINQAKDLGLFSIHRLFLLDSRSLETGLKSTNGSQLDAIEVLPGPFAKNFIEQIKTYKKAPVLAGGFISAKEDVKELFNAGFHGITTSSSELWKTK</sequence>
<gene>
    <name evidence="2" type="ORF">SAMN04488137_3450</name>
</gene>
<evidence type="ECO:0000256" key="1">
    <source>
        <dbReference type="PIRNR" id="PIRNR016897"/>
    </source>
</evidence>
<keyword evidence="1" id="KW-0805">Transcription regulation</keyword>
<dbReference type="Gene3D" id="3.20.20.70">
    <property type="entry name" value="Aldolase class I"/>
    <property type="match status" value="1"/>
</dbReference>
<keyword evidence="3" id="KW-1185">Reference proteome</keyword>
<proteinExistence type="predicted"/>
<dbReference type="PIRSF" id="PIRSF016897">
    <property type="entry name" value="GlpP"/>
    <property type="match status" value="1"/>
</dbReference>
<protein>
    <recommendedName>
        <fullName evidence="1">Glycerol uptake operon antiterminator regulatory protein</fullName>
    </recommendedName>
</protein>
<name>A0A1G9YJU9_9BACL</name>
<dbReference type="GO" id="GO:0003723">
    <property type="term" value="F:RNA binding"/>
    <property type="evidence" value="ECO:0007669"/>
    <property type="project" value="UniProtKB-KW"/>
</dbReference>
<dbReference type="SUPFAM" id="SSF110391">
    <property type="entry name" value="GlpP-like"/>
    <property type="match status" value="1"/>
</dbReference>
<dbReference type="InterPro" id="IPR006699">
    <property type="entry name" value="GlpP"/>
</dbReference>
<dbReference type="Proteomes" id="UP000199544">
    <property type="component" value="Unassembled WGS sequence"/>
</dbReference>
<dbReference type="Pfam" id="PF04309">
    <property type="entry name" value="G3P_antiterm"/>
    <property type="match status" value="1"/>
</dbReference>